<name>A0A0D3KH11_EMIH1</name>
<evidence type="ECO:0008006" key="3">
    <source>
        <dbReference type="Google" id="ProtNLM"/>
    </source>
</evidence>
<dbReference type="Proteomes" id="UP000013827">
    <property type="component" value="Unassembled WGS sequence"/>
</dbReference>
<dbReference type="KEGG" id="ehx:EMIHUDRAFT_227791"/>
<dbReference type="EnsemblProtists" id="EOD35046">
    <property type="protein sequence ID" value="EOD35046"/>
    <property type="gene ID" value="EMIHUDRAFT_227791"/>
</dbReference>
<reference evidence="1" key="2">
    <citation type="submission" date="2024-10" db="UniProtKB">
        <authorList>
            <consortium name="EnsemblProtists"/>
        </authorList>
    </citation>
    <scope>IDENTIFICATION</scope>
</reference>
<evidence type="ECO:0000313" key="1">
    <source>
        <dbReference type="EnsemblProtists" id="EOD35046"/>
    </source>
</evidence>
<dbReference type="RefSeq" id="XP_005787475.1">
    <property type="nucleotide sequence ID" value="XM_005787418.1"/>
</dbReference>
<dbReference type="PaxDb" id="2903-EOD35046"/>
<dbReference type="HOGENOM" id="CLU_1520615_0_0_1"/>
<organism evidence="1 2">
    <name type="scientific">Emiliania huxleyi (strain CCMP1516)</name>
    <dbReference type="NCBI Taxonomy" id="280463"/>
    <lineage>
        <taxon>Eukaryota</taxon>
        <taxon>Haptista</taxon>
        <taxon>Haptophyta</taxon>
        <taxon>Prymnesiophyceae</taxon>
        <taxon>Isochrysidales</taxon>
        <taxon>Noelaerhabdaceae</taxon>
        <taxon>Emiliania</taxon>
    </lineage>
</organism>
<proteinExistence type="predicted"/>
<evidence type="ECO:0000313" key="2">
    <source>
        <dbReference type="Proteomes" id="UP000013827"/>
    </source>
</evidence>
<protein>
    <recommendedName>
        <fullName evidence="3">Exostosin GT47 domain-containing protein</fullName>
    </recommendedName>
</protein>
<dbReference type="AlphaFoldDB" id="A0A0D3KH11"/>
<sequence>MPPLLHILQNVSHPGALEPLRRFYDGPASSFRVFIDDACGAPGPDWRRTWASPRQWGLTGEKNWATKYAAAGFLPRMVEQSPFVTPDWRAASASLVVLFARSYAGGPALMQQQCLQRLRQRSAAWRATNGSRHFFIFTDSRGPRCLDGCPKSTPNSLDVGFLNHHVIGPHGEPRHCV</sequence>
<keyword evidence="2" id="KW-1185">Reference proteome</keyword>
<accession>A0A0D3KH11</accession>
<reference evidence="2" key="1">
    <citation type="journal article" date="2013" name="Nature">
        <title>Pan genome of the phytoplankton Emiliania underpins its global distribution.</title>
        <authorList>
            <person name="Read B.A."/>
            <person name="Kegel J."/>
            <person name="Klute M.J."/>
            <person name="Kuo A."/>
            <person name="Lefebvre S.C."/>
            <person name="Maumus F."/>
            <person name="Mayer C."/>
            <person name="Miller J."/>
            <person name="Monier A."/>
            <person name="Salamov A."/>
            <person name="Young J."/>
            <person name="Aguilar M."/>
            <person name="Claverie J.M."/>
            <person name="Frickenhaus S."/>
            <person name="Gonzalez K."/>
            <person name="Herman E.K."/>
            <person name="Lin Y.C."/>
            <person name="Napier J."/>
            <person name="Ogata H."/>
            <person name="Sarno A.F."/>
            <person name="Shmutz J."/>
            <person name="Schroeder D."/>
            <person name="de Vargas C."/>
            <person name="Verret F."/>
            <person name="von Dassow P."/>
            <person name="Valentin K."/>
            <person name="Van de Peer Y."/>
            <person name="Wheeler G."/>
            <person name="Dacks J.B."/>
            <person name="Delwiche C.F."/>
            <person name="Dyhrman S.T."/>
            <person name="Glockner G."/>
            <person name="John U."/>
            <person name="Richards T."/>
            <person name="Worden A.Z."/>
            <person name="Zhang X."/>
            <person name="Grigoriev I.V."/>
            <person name="Allen A.E."/>
            <person name="Bidle K."/>
            <person name="Borodovsky M."/>
            <person name="Bowler C."/>
            <person name="Brownlee C."/>
            <person name="Cock J.M."/>
            <person name="Elias M."/>
            <person name="Gladyshev V.N."/>
            <person name="Groth M."/>
            <person name="Guda C."/>
            <person name="Hadaegh A."/>
            <person name="Iglesias-Rodriguez M.D."/>
            <person name="Jenkins J."/>
            <person name="Jones B.M."/>
            <person name="Lawson T."/>
            <person name="Leese F."/>
            <person name="Lindquist E."/>
            <person name="Lobanov A."/>
            <person name="Lomsadze A."/>
            <person name="Malik S.B."/>
            <person name="Marsh M.E."/>
            <person name="Mackinder L."/>
            <person name="Mock T."/>
            <person name="Mueller-Roeber B."/>
            <person name="Pagarete A."/>
            <person name="Parker M."/>
            <person name="Probert I."/>
            <person name="Quesneville H."/>
            <person name="Raines C."/>
            <person name="Rensing S.A."/>
            <person name="Riano-Pachon D.M."/>
            <person name="Richier S."/>
            <person name="Rokitta S."/>
            <person name="Shiraiwa Y."/>
            <person name="Soanes D.M."/>
            <person name="van der Giezen M."/>
            <person name="Wahlund T.M."/>
            <person name="Williams B."/>
            <person name="Wilson W."/>
            <person name="Wolfe G."/>
            <person name="Wurch L.L."/>
        </authorList>
    </citation>
    <scope>NUCLEOTIDE SEQUENCE</scope>
</reference>
<dbReference type="GeneID" id="17280317"/>